<feature type="region of interest" description="Disordered" evidence="1">
    <location>
        <begin position="541"/>
        <end position="562"/>
    </location>
</feature>
<dbReference type="Pfam" id="PF12796">
    <property type="entry name" value="Ank_2"/>
    <property type="match status" value="1"/>
</dbReference>
<dbReference type="EMBL" id="ASPP01005709">
    <property type="protein sequence ID" value="ETO30032.1"/>
    <property type="molecule type" value="Genomic_DNA"/>
</dbReference>
<dbReference type="Gene3D" id="1.25.40.20">
    <property type="entry name" value="Ankyrin repeat-containing domain"/>
    <property type="match status" value="1"/>
</dbReference>
<protein>
    <submittedName>
        <fullName evidence="2">PHD zinc finger-containing protein</fullName>
    </submittedName>
</protein>
<feature type="region of interest" description="Disordered" evidence="1">
    <location>
        <begin position="1"/>
        <end position="22"/>
    </location>
</feature>
<feature type="compositionally biased region" description="Low complexity" evidence="1">
    <location>
        <begin position="179"/>
        <end position="189"/>
    </location>
</feature>
<dbReference type="SUPFAM" id="SSF48403">
    <property type="entry name" value="Ankyrin repeat"/>
    <property type="match status" value="1"/>
</dbReference>
<evidence type="ECO:0000256" key="1">
    <source>
        <dbReference type="SAM" id="MobiDB-lite"/>
    </source>
</evidence>
<dbReference type="InterPro" id="IPR002110">
    <property type="entry name" value="Ankyrin_rpt"/>
</dbReference>
<feature type="compositionally biased region" description="Basic and acidic residues" evidence="1">
    <location>
        <begin position="1"/>
        <end position="15"/>
    </location>
</feature>
<comment type="caution">
    <text evidence="2">The sequence shown here is derived from an EMBL/GenBank/DDBJ whole genome shotgun (WGS) entry which is preliminary data.</text>
</comment>
<feature type="compositionally biased region" description="Polar residues" evidence="1">
    <location>
        <begin position="550"/>
        <end position="561"/>
    </location>
</feature>
<dbReference type="InterPro" id="IPR036770">
    <property type="entry name" value="Ankyrin_rpt-contain_sf"/>
</dbReference>
<feature type="region of interest" description="Disordered" evidence="1">
    <location>
        <begin position="95"/>
        <end position="230"/>
    </location>
</feature>
<accession>X6NXN2</accession>
<feature type="compositionally biased region" description="Acidic residues" evidence="1">
    <location>
        <begin position="136"/>
        <end position="150"/>
    </location>
</feature>
<sequence length="575" mass="66350">MVENMDERKTEETKATENNVPVEPVNEIIKEVKQPTKTQVNVNNLRINTNWKQQQMTQKKRASLPLETTYQLRQRGHGARAFNVKDKMVRRYGYGTPDGFVRKKNNNNNNHRSSIVQPIGEYQMTRTPDNESNYMDSEDSEDSEDEEEDNDNRPSPDLQSVGENAQFREPPDYFEDDNNNNNNNNNNNSQDDKDKNNNDHEEKYKDMESKLDTDERNDHDLGNQGRGRNMELIENNEVQERVNSILSEIEYNGNTATPIPTSCMPTLQPHFSTSLSSSSISRRAANESRAMSSEEEQSPIENALDEAEEYEIIRAFANEHENTFFNAFRLLTYSSRILDASIVNMRGETPLHILCRDSDHNKYLVDQLSYLLAYCDEWRFVKDKHEQIPLHFAFYNQNSEMMDLLLKPGKKDTSESAHRQLSIVVSNDHGVKASWKWLKHLAQQLLDNMSIEPQTSFDDPIVYPSQKKSKDKLGSTEAEHRTRIRILLDFSFASLLKDGTSFEDNVEGTHNFKRILHLFQTEFEFSAKSRSNRPSQLFASQKENFAAATSDPSSLQMNYSAPNDDEEIDVLNNVI</sequence>
<feature type="compositionally biased region" description="Basic and acidic residues" evidence="1">
    <location>
        <begin position="190"/>
        <end position="221"/>
    </location>
</feature>
<keyword evidence="3" id="KW-1185">Reference proteome</keyword>
<name>X6NXN2_RETFI</name>
<dbReference type="Proteomes" id="UP000023152">
    <property type="component" value="Unassembled WGS sequence"/>
</dbReference>
<dbReference type="AlphaFoldDB" id="X6NXN2"/>
<proteinExistence type="predicted"/>
<evidence type="ECO:0000313" key="2">
    <source>
        <dbReference type="EMBL" id="ETO30032.1"/>
    </source>
</evidence>
<organism evidence="2 3">
    <name type="scientific">Reticulomyxa filosa</name>
    <dbReference type="NCBI Taxonomy" id="46433"/>
    <lineage>
        <taxon>Eukaryota</taxon>
        <taxon>Sar</taxon>
        <taxon>Rhizaria</taxon>
        <taxon>Retaria</taxon>
        <taxon>Foraminifera</taxon>
        <taxon>Monothalamids</taxon>
        <taxon>Reticulomyxidae</taxon>
        <taxon>Reticulomyxa</taxon>
    </lineage>
</organism>
<evidence type="ECO:0000313" key="3">
    <source>
        <dbReference type="Proteomes" id="UP000023152"/>
    </source>
</evidence>
<gene>
    <name evidence="2" type="ORF">RFI_07085</name>
</gene>
<feature type="compositionally biased region" description="Low complexity" evidence="1">
    <location>
        <begin position="272"/>
        <end position="290"/>
    </location>
</feature>
<reference evidence="2 3" key="1">
    <citation type="journal article" date="2013" name="Curr. Biol.">
        <title>The Genome of the Foraminiferan Reticulomyxa filosa.</title>
        <authorList>
            <person name="Glockner G."/>
            <person name="Hulsmann N."/>
            <person name="Schleicher M."/>
            <person name="Noegel A.A."/>
            <person name="Eichinger L."/>
            <person name="Gallinger C."/>
            <person name="Pawlowski J."/>
            <person name="Sierra R."/>
            <person name="Euteneuer U."/>
            <person name="Pillet L."/>
            <person name="Moustafa A."/>
            <person name="Platzer M."/>
            <person name="Groth M."/>
            <person name="Szafranski K."/>
            <person name="Schliwa M."/>
        </authorList>
    </citation>
    <scope>NUCLEOTIDE SEQUENCE [LARGE SCALE GENOMIC DNA]</scope>
</reference>
<feature type="region of interest" description="Disordered" evidence="1">
    <location>
        <begin position="271"/>
        <end position="300"/>
    </location>
</feature>